<dbReference type="EMBL" id="EF084678">
    <property type="protein sequence ID" value="ABK23990.1"/>
    <property type="molecule type" value="mRNA"/>
</dbReference>
<proteinExistence type="evidence at transcript level"/>
<evidence type="ECO:0000256" key="2">
    <source>
        <dbReference type="ARBA" id="ARBA00023121"/>
    </source>
</evidence>
<feature type="domain" description="ACB" evidence="3">
    <location>
        <begin position="1"/>
        <end position="128"/>
    </location>
</feature>
<dbReference type="Pfam" id="PF00887">
    <property type="entry name" value="ACBP"/>
    <property type="match status" value="1"/>
</dbReference>
<keyword evidence="2" id="KW-0446">Lipid-binding</keyword>
<sequence>MGFDILQVLGKMGEGKRRIIKVEGISQARANNVKAREEEEWGTAMLFLAKGPSATLQFLPEKSKALLYAYKAQALDGPCPSGQDGSLAIDHALRVKQEAWKALGDMPRAQAKREFIDLLTEVLPEWKNWYNSYAAKVQKEENVDESAKILREFFQRNALRANL</sequence>
<evidence type="ECO:0000313" key="4">
    <source>
        <dbReference type="EMBL" id="ABK23990.1"/>
    </source>
</evidence>
<dbReference type="Gene3D" id="1.20.80.10">
    <property type="match status" value="1"/>
</dbReference>
<dbReference type="PROSITE" id="PS51228">
    <property type="entry name" value="ACB_2"/>
    <property type="match status" value="1"/>
</dbReference>
<reference evidence="4" key="1">
    <citation type="journal article" date="2008" name="BMC Genomics">
        <title>A conifer genomics resource of 200,000 spruce (Picea spp.) ESTs and 6,464 high-quality, sequence-finished full-length cDNAs for Sitka spruce (Picea sitchensis).</title>
        <authorList>
            <person name="Ralph S.G."/>
            <person name="Chun H.J."/>
            <person name="Kolosova N."/>
            <person name="Cooper D."/>
            <person name="Oddy C."/>
            <person name="Ritland C.E."/>
            <person name="Kirkpatrick R."/>
            <person name="Moore R."/>
            <person name="Barber S."/>
            <person name="Holt R.A."/>
            <person name="Jones S.J."/>
            <person name="Marra M.A."/>
            <person name="Douglas C.J."/>
            <person name="Ritland K."/>
            <person name="Bohlmann J."/>
        </authorList>
    </citation>
    <scope>NUCLEOTIDE SEQUENCE</scope>
    <source>
        <tissue evidence="4">Green portion of the leader tissue</tissue>
    </source>
</reference>
<organism evidence="4">
    <name type="scientific">Picea sitchensis</name>
    <name type="common">Sitka spruce</name>
    <name type="synonym">Pinus sitchensis</name>
    <dbReference type="NCBI Taxonomy" id="3332"/>
    <lineage>
        <taxon>Eukaryota</taxon>
        <taxon>Viridiplantae</taxon>
        <taxon>Streptophyta</taxon>
        <taxon>Embryophyta</taxon>
        <taxon>Tracheophyta</taxon>
        <taxon>Spermatophyta</taxon>
        <taxon>Pinopsida</taxon>
        <taxon>Pinidae</taxon>
        <taxon>Conifers I</taxon>
        <taxon>Pinales</taxon>
        <taxon>Pinaceae</taxon>
        <taxon>Picea</taxon>
    </lineage>
</organism>
<dbReference type="InterPro" id="IPR035984">
    <property type="entry name" value="Acyl-CoA-binding_sf"/>
</dbReference>
<evidence type="ECO:0000259" key="3">
    <source>
        <dbReference type="PROSITE" id="PS51228"/>
    </source>
</evidence>
<dbReference type="OMA" id="TQVLPEW"/>
<protein>
    <recommendedName>
        <fullName evidence="3">ACB domain-containing protein</fullName>
    </recommendedName>
</protein>
<dbReference type="GO" id="GO:0000062">
    <property type="term" value="F:fatty-acyl-CoA binding"/>
    <property type="evidence" value="ECO:0007669"/>
    <property type="project" value="InterPro"/>
</dbReference>
<evidence type="ECO:0000256" key="1">
    <source>
        <dbReference type="ARBA" id="ARBA00005567"/>
    </source>
</evidence>
<dbReference type="SUPFAM" id="SSF47027">
    <property type="entry name" value="Acyl-CoA binding protein"/>
    <property type="match status" value="1"/>
</dbReference>
<dbReference type="AlphaFoldDB" id="A9NTM9"/>
<comment type="similarity">
    <text evidence="1">Belongs to the ACBP family.</text>
</comment>
<name>A9NTM9_PICSI</name>
<accession>A9NTM9</accession>
<dbReference type="InterPro" id="IPR000582">
    <property type="entry name" value="Acyl-CoA-binding_protein"/>
</dbReference>
<dbReference type="InterPro" id="IPR014352">
    <property type="entry name" value="FERM/acyl-CoA-bd_prot_sf"/>
</dbReference>